<evidence type="ECO:0000313" key="3">
    <source>
        <dbReference type="Proteomes" id="UP001205185"/>
    </source>
</evidence>
<dbReference type="RefSeq" id="WP_253888289.1">
    <property type="nucleotide sequence ID" value="NZ_BAAAVB010000005.1"/>
</dbReference>
<feature type="transmembrane region" description="Helical" evidence="1">
    <location>
        <begin position="7"/>
        <end position="28"/>
    </location>
</feature>
<gene>
    <name evidence="2" type="ORF">LV75_003856</name>
</gene>
<keyword evidence="1" id="KW-0472">Membrane</keyword>
<organism evidence="2 3">
    <name type="scientific">Actinokineospora diospyrosa</name>
    <dbReference type="NCBI Taxonomy" id="103728"/>
    <lineage>
        <taxon>Bacteria</taxon>
        <taxon>Bacillati</taxon>
        <taxon>Actinomycetota</taxon>
        <taxon>Actinomycetes</taxon>
        <taxon>Pseudonocardiales</taxon>
        <taxon>Pseudonocardiaceae</taxon>
        <taxon>Actinokineospora</taxon>
    </lineage>
</organism>
<evidence type="ECO:0000256" key="1">
    <source>
        <dbReference type="SAM" id="Phobius"/>
    </source>
</evidence>
<feature type="transmembrane region" description="Helical" evidence="1">
    <location>
        <begin position="140"/>
        <end position="168"/>
    </location>
</feature>
<accession>A0ABT1IFB4</accession>
<dbReference type="Proteomes" id="UP001205185">
    <property type="component" value="Unassembled WGS sequence"/>
</dbReference>
<sequence>MLRVTRVVAAVVLVATAVVLFVLVWGGVRTDSGYKGEPGVFEVAGCTSRSTPDGDVHQCTGVFYPEGSSQPAGKSVLAPARETHQEGARLTVRRVGDQVFVPSEGIAAVGFVFITGAVATLVGFGGYLVRLAVRDDDWRFGLAVVWSLVAAAIAGGLALVGVLIFLAVG</sequence>
<dbReference type="EMBL" id="JAMTCO010000009">
    <property type="protein sequence ID" value="MCP2271342.1"/>
    <property type="molecule type" value="Genomic_DNA"/>
</dbReference>
<keyword evidence="1" id="KW-1133">Transmembrane helix</keyword>
<evidence type="ECO:0000313" key="2">
    <source>
        <dbReference type="EMBL" id="MCP2271342.1"/>
    </source>
</evidence>
<reference evidence="2 3" key="1">
    <citation type="submission" date="2022-06" db="EMBL/GenBank/DDBJ databases">
        <title>Genomic Encyclopedia of Archaeal and Bacterial Type Strains, Phase II (KMG-II): from individual species to whole genera.</title>
        <authorList>
            <person name="Goeker M."/>
        </authorList>
    </citation>
    <scope>NUCLEOTIDE SEQUENCE [LARGE SCALE GENOMIC DNA]</scope>
    <source>
        <strain evidence="2 3">DSM 44255</strain>
    </source>
</reference>
<comment type="caution">
    <text evidence="2">The sequence shown here is derived from an EMBL/GenBank/DDBJ whole genome shotgun (WGS) entry which is preliminary data.</text>
</comment>
<keyword evidence="3" id="KW-1185">Reference proteome</keyword>
<feature type="transmembrane region" description="Helical" evidence="1">
    <location>
        <begin position="106"/>
        <end position="128"/>
    </location>
</feature>
<keyword evidence="1" id="KW-0812">Transmembrane</keyword>
<protein>
    <submittedName>
        <fullName evidence="2">Uncharacterized protein</fullName>
    </submittedName>
</protein>
<name>A0ABT1IFB4_9PSEU</name>
<proteinExistence type="predicted"/>